<evidence type="ECO:0000313" key="6">
    <source>
        <dbReference type="Proteomes" id="UP000014760"/>
    </source>
</evidence>
<dbReference type="CDD" id="cd17063">
    <property type="entry name" value="Ubl_ANKRD60"/>
    <property type="match status" value="1"/>
</dbReference>
<dbReference type="AlphaFoldDB" id="R7VDA4"/>
<dbReference type="InterPro" id="IPR036770">
    <property type="entry name" value="Ankyrin_rpt-contain_sf"/>
</dbReference>
<dbReference type="SUPFAM" id="SSF48403">
    <property type="entry name" value="Ankyrin repeat"/>
    <property type="match status" value="1"/>
</dbReference>
<feature type="non-terminal residue" evidence="4">
    <location>
        <position position="305"/>
    </location>
</feature>
<dbReference type="EnsemblMetazoa" id="CapteT83940">
    <property type="protein sequence ID" value="CapteP83940"/>
    <property type="gene ID" value="CapteG83940"/>
</dbReference>
<reference evidence="6" key="1">
    <citation type="submission" date="2012-12" db="EMBL/GenBank/DDBJ databases">
        <authorList>
            <person name="Hellsten U."/>
            <person name="Grimwood J."/>
            <person name="Chapman J.A."/>
            <person name="Shapiro H."/>
            <person name="Aerts A."/>
            <person name="Otillar R.P."/>
            <person name="Terry A.Y."/>
            <person name="Boore J.L."/>
            <person name="Simakov O."/>
            <person name="Marletaz F."/>
            <person name="Cho S.-J."/>
            <person name="Edsinger-Gonzales E."/>
            <person name="Havlak P."/>
            <person name="Kuo D.-H."/>
            <person name="Larsson T."/>
            <person name="Lv J."/>
            <person name="Arendt D."/>
            <person name="Savage R."/>
            <person name="Osoegawa K."/>
            <person name="de Jong P."/>
            <person name="Lindberg D.R."/>
            <person name="Seaver E.C."/>
            <person name="Weisblat D.A."/>
            <person name="Putnam N.H."/>
            <person name="Grigoriev I.V."/>
            <person name="Rokhsar D.S."/>
        </authorList>
    </citation>
    <scope>NUCLEOTIDE SEQUENCE</scope>
    <source>
        <strain evidence="6">I ESC-2004</strain>
    </source>
</reference>
<feature type="repeat" description="ANK" evidence="1">
    <location>
        <begin position="159"/>
        <end position="191"/>
    </location>
</feature>
<proteinExistence type="predicted"/>
<dbReference type="PANTHER" id="PTHR22677:SF3">
    <property type="entry name" value="ANKYRIN REPEAT DOMAIN-CONTAINING PROTEIN 60"/>
    <property type="match status" value="1"/>
</dbReference>
<dbReference type="InterPro" id="IPR002110">
    <property type="entry name" value="Ankyrin_rpt"/>
</dbReference>
<dbReference type="EMBL" id="KB308886">
    <property type="protein sequence ID" value="ELT96185.1"/>
    <property type="molecule type" value="Genomic_DNA"/>
</dbReference>
<dbReference type="SUPFAM" id="SSF54236">
    <property type="entry name" value="Ubiquitin-like"/>
    <property type="match status" value="1"/>
</dbReference>
<dbReference type="HOGENOM" id="CLU_064312_0_0_1"/>
<dbReference type="InterPro" id="IPR029071">
    <property type="entry name" value="Ubiquitin-like_domsf"/>
</dbReference>
<feature type="region of interest" description="Disordered" evidence="2">
    <location>
        <begin position="280"/>
        <end position="305"/>
    </location>
</feature>
<evidence type="ECO:0000313" key="3">
    <source>
        <dbReference type="EMBL" id="ELT96185.1"/>
    </source>
</evidence>
<evidence type="ECO:0000256" key="2">
    <source>
        <dbReference type="SAM" id="MobiDB-lite"/>
    </source>
</evidence>
<name>R7VDA4_CAPTE</name>
<dbReference type="PROSITE" id="PS50297">
    <property type="entry name" value="ANK_REP_REGION"/>
    <property type="match status" value="1"/>
</dbReference>
<feature type="non-terminal residue" evidence="4">
    <location>
        <position position="1"/>
    </location>
</feature>
<dbReference type="EMBL" id="KB294643">
    <property type="protein sequence ID" value="ELU14276.1"/>
    <property type="molecule type" value="Genomic_DNA"/>
</dbReference>
<organism evidence="4">
    <name type="scientific">Capitella teleta</name>
    <name type="common">Polychaete worm</name>
    <dbReference type="NCBI Taxonomy" id="283909"/>
    <lineage>
        <taxon>Eukaryota</taxon>
        <taxon>Metazoa</taxon>
        <taxon>Spiralia</taxon>
        <taxon>Lophotrochozoa</taxon>
        <taxon>Annelida</taxon>
        <taxon>Polychaeta</taxon>
        <taxon>Sedentaria</taxon>
        <taxon>Scolecida</taxon>
        <taxon>Capitellidae</taxon>
        <taxon>Capitella</taxon>
    </lineage>
</organism>
<feature type="compositionally biased region" description="Acidic residues" evidence="2">
    <location>
        <begin position="288"/>
        <end position="305"/>
    </location>
</feature>
<evidence type="ECO:0000313" key="4">
    <source>
        <dbReference type="EMBL" id="ELU14276.1"/>
    </source>
</evidence>
<sequence>RYFSVSLKLIPTTETFQLKNIFNEMKIKALKSYCEFATGVPFHIQRLSYLDQGDLLDHLDVKALDIVPNALLHMDVWGMWSHLLEAVAANDLDWVFRLGVTAESDYKTPNSEFMGAKAKREWLAERAVVALFVASHRGLQKMCERLIESGANVNGKTPLGHTALHVAAAMGHGHIVDLLLEKGADINAEDVDGETALSIASRFGHKGCERHLFLFRWQQRAKQIRSQTPHEMFAHQYHDSAFPVWLKGRHAQVYYTKILPPQEYQGSSLGAPRKAVLYEELSEHSDVSEDPVWDDEDDEEGRMLR</sequence>
<keyword evidence="6" id="KW-1185">Reference proteome</keyword>
<dbReference type="Proteomes" id="UP000014760">
    <property type="component" value="Unassembled WGS sequence"/>
</dbReference>
<gene>
    <name evidence="4" type="ORF">CAPTEDRAFT_79742</name>
    <name evidence="3" type="ORF">CAPTEDRAFT_83940</name>
</gene>
<dbReference type="PROSITE" id="PS50088">
    <property type="entry name" value="ANK_REPEAT"/>
    <property type="match status" value="1"/>
</dbReference>
<dbReference type="Gene3D" id="1.25.40.20">
    <property type="entry name" value="Ankyrin repeat-containing domain"/>
    <property type="match status" value="1"/>
</dbReference>
<evidence type="ECO:0000256" key="1">
    <source>
        <dbReference type="PROSITE-ProRule" id="PRU00023"/>
    </source>
</evidence>
<dbReference type="EMBL" id="AMQN01011446">
    <property type="status" value="NOT_ANNOTATED_CDS"/>
    <property type="molecule type" value="Genomic_DNA"/>
</dbReference>
<dbReference type="STRING" id="283909.R7VDA4"/>
<dbReference type="Pfam" id="PF12796">
    <property type="entry name" value="Ank_2"/>
    <property type="match status" value="1"/>
</dbReference>
<dbReference type="PANTHER" id="PTHR22677">
    <property type="entry name" value="ANKYRIN REPEAT DOMAIN-CONTAINING PROTEIN 60"/>
    <property type="match status" value="1"/>
</dbReference>
<dbReference type="InterPro" id="IPR039323">
    <property type="entry name" value="ANKRD_45/46/60"/>
</dbReference>
<keyword evidence="1" id="KW-0040">ANK repeat</keyword>
<dbReference type="EnsemblMetazoa" id="CapteT79742">
    <property type="protein sequence ID" value="CapteP79742"/>
    <property type="gene ID" value="CapteG79742"/>
</dbReference>
<reference evidence="4 6" key="2">
    <citation type="journal article" date="2013" name="Nature">
        <title>Insights into bilaterian evolution from three spiralian genomes.</title>
        <authorList>
            <person name="Simakov O."/>
            <person name="Marletaz F."/>
            <person name="Cho S.J."/>
            <person name="Edsinger-Gonzales E."/>
            <person name="Havlak P."/>
            <person name="Hellsten U."/>
            <person name="Kuo D.H."/>
            <person name="Larsson T."/>
            <person name="Lv J."/>
            <person name="Arendt D."/>
            <person name="Savage R."/>
            <person name="Osoegawa K."/>
            <person name="de Jong P."/>
            <person name="Grimwood J."/>
            <person name="Chapman J.A."/>
            <person name="Shapiro H."/>
            <person name="Aerts A."/>
            <person name="Otillar R.P."/>
            <person name="Terry A.Y."/>
            <person name="Boore J.L."/>
            <person name="Grigoriev I.V."/>
            <person name="Lindberg D.R."/>
            <person name="Seaver E.C."/>
            <person name="Weisblat D.A."/>
            <person name="Putnam N.H."/>
            <person name="Rokhsar D.S."/>
        </authorList>
    </citation>
    <scope>NUCLEOTIDE SEQUENCE</scope>
    <source>
        <strain evidence="4 6">I ESC-2004</strain>
    </source>
</reference>
<reference evidence="5" key="3">
    <citation type="submission" date="2015-06" db="UniProtKB">
        <authorList>
            <consortium name="EnsemblMetazoa"/>
        </authorList>
    </citation>
    <scope>IDENTIFICATION</scope>
</reference>
<dbReference type="SMART" id="SM00248">
    <property type="entry name" value="ANK"/>
    <property type="match status" value="2"/>
</dbReference>
<dbReference type="OMA" id="KWKQWTS"/>
<evidence type="ECO:0000313" key="5">
    <source>
        <dbReference type="EnsemblMetazoa" id="CapteP79742"/>
    </source>
</evidence>
<dbReference type="OrthoDB" id="10258888at2759"/>
<accession>R7VDA4</accession>
<dbReference type="EMBL" id="AMQN01038800">
    <property type="status" value="NOT_ANNOTATED_CDS"/>
    <property type="molecule type" value="Genomic_DNA"/>
</dbReference>
<protein>
    <submittedName>
        <fullName evidence="4 5">Uncharacterized protein</fullName>
    </submittedName>
</protein>